<feature type="region of interest" description="Disordered" evidence="1">
    <location>
        <begin position="311"/>
        <end position="365"/>
    </location>
</feature>
<feature type="region of interest" description="Disordered" evidence="1">
    <location>
        <begin position="383"/>
        <end position="404"/>
    </location>
</feature>
<dbReference type="EMBL" id="JAEHOC010000003">
    <property type="protein sequence ID" value="KAG2443345.1"/>
    <property type="molecule type" value="Genomic_DNA"/>
</dbReference>
<name>A0A835TRZ0_CHLIN</name>
<feature type="region of interest" description="Disordered" evidence="1">
    <location>
        <begin position="1"/>
        <end position="27"/>
    </location>
</feature>
<accession>A0A835TRZ0</accession>
<comment type="caution">
    <text evidence="2">The sequence shown here is derived from an EMBL/GenBank/DDBJ whole genome shotgun (WGS) entry which is preliminary data.</text>
</comment>
<dbReference type="AlphaFoldDB" id="A0A835TRZ0"/>
<organism evidence="2 3">
    <name type="scientific">Chlamydomonas incerta</name>
    <dbReference type="NCBI Taxonomy" id="51695"/>
    <lineage>
        <taxon>Eukaryota</taxon>
        <taxon>Viridiplantae</taxon>
        <taxon>Chlorophyta</taxon>
        <taxon>core chlorophytes</taxon>
        <taxon>Chlorophyceae</taxon>
        <taxon>CS clade</taxon>
        <taxon>Chlamydomonadales</taxon>
        <taxon>Chlamydomonadaceae</taxon>
        <taxon>Chlamydomonas</taxon>
    </lineage>
</organism>
<proteinExistence type="predicted"/>
<feature type="region of interest" description="Disordered" evidence="1">
    <location>
        <begin position="130"/>
        <end position="170"/>
    </location>
</feature>
<feature type="compositionally biased region" description="Gly residues" evidence="1">
    <location>
        <begin position="330"/>
        <end position="339"/>
    </location>
</feature>
<feature type="compositionally biased region" description="Low complexity" evidence="1">
    <location>
        <begin position="317"/>
        <end position="329"/>
    </location>
</feature>
<evidence type="ECO:0000313" key="2">
    <source>
        <dbReference type="EMBL" id="KAG2443345.1"/>
    </source>
</evidence>
<gene>
    <name evidence="2" type="ORF">HXX76_001707</name>
</gene>
<protein>
    <submittedName>
        <fullName evidence="2">Uncharacterized protein</fullName>
    </submittedName>
</protein>
<reference evidence="2" key="1">
    <citation type="journal article" date="2020" name="bioRxiv">
        <title>Comparative genomics of Chlamydomonas.</title>
        <authorList>
            <person name="Craig R.J."/>
            <person name="Hasan A.R."/>
            <person name="Ness R.W."/>
            <person name="Keightley P.D."/>
        </authorList>
    </citation>
    <scope>NUCLEOTIDE SEQUENCE</scope>
    <source>
        <strain evidence="2">SAG 7.73</strain>
    </source>
</reference>
<dbReference type="Proteomes" id="UP000650467">
    <property type="component" value="Unassembled WGS sequence"/>
</dbReference>
<evidence type="ECO:0000313" key="3">
    <source>
        <dbReference type="Proteomes" id="UP000650467"/>
    </source>
</evidence>
<feature type="compositionally biased region" description="Low complexity" evidence="1">
    <location>
        <begin position="217"/>
        <end position="228"/>
    </location>
</feature>
<feature type="region of interest" description="Disordered" evidence="1">
    <location>
        <begin position="211"/>
        <end position="243"/>
    </location>
</feature>
<sequence length="482" mass="49135">MPPRQSSPGPVYGLGARPKRRTEGRGRDVAAADILAHPALPRIRTHVDGGLPGKRHLPGSREELSALFRAYNLPMPRALPLPPCRASTAGGHAAARPVSGLPAKGAQARPTPAAHPYHQRLRGLLDASSCASHVAPPAPGRLAPLNHDQQRGVSAHQRPPKPQAVPSGLAAAAVAVPKPGRQSGVAVEPLPLPIVLGRPLEVNHGRAAVLPGGGGQAASRASQGGAAAPDQMAQAEEGAADEHEQWDWVYRGPPTPESPYGSDILRAMLNVISPRFEVRRPDGYIPITPSSITSSRYARSDVWSWSCPGSPAPGLRPAPDGSTDASAAAAGGGGGGDACGTGRSPFTAARPSPAAGPTPRHSSPEPLHRKLLLRAAAAAAAAAGDAPQLSRQGSRQGSATAAPLQAAALHDRGCSLTPPGGLGWNLSMRLPHLPQRGSSAGRFTRAAAMGLHADGGHPHQLAFVVPSLAGAGSRPACTPSGC</sequence>
<evidence type="ECO:0000256" key="1">
    <source>
        <dbReference type="SAM" id="MobiDB-lite"/>
    </source>
</evidence>
<keyword evidence="3" id="KW-1185">Reference proteome</keyword>
<dbReference type="OrthoDB" id="557778at2759"/>
<feature type="compositionally biased region" description="Polar residues" evidence="1">
    <location>
        <begin position="389"/>
        <end position="398"/>
    </location>
</feature>